<evidence type="ECO:0000313" key="3">
    <source>
        <dbReference type="EMBL" id="SFI82436.1"/>
    </source>
</evidence>
<keyword evidence="4" id="KW-1185">Reference proteome</keyword>
<dbReference type="Proteomes" id="UP000199518">
    <property type="component" value="Unassembled WGS sequence"/>
</dbReference>
<evidence type="ECO:0000256" key="1">
    <source>
        <dbReference type="SAM" id="MobiDB-lite"/>
    </source>
</evidence>
<feature type="compositionally biased region" description="Low complexity" evidence="1">
    <location>
        <begin position="137"/>
        <end position="152"/>
    </location>
</feature>
<dbReference type="AlphaFoldDB" id="A0A1I3LD88"/>
<dbReference type="STRING" id="1576369.SAMN05421753_112218"/>
<organism evidence="3 4">
    <name type="scientific">Planctomicrobium piriforme</name>
    <dbReference type="NCBI Taxonomy" id="1576369"/>
    <lineage>
        <taxon>Bacteria</taxon>
        <taxon>Pseudomonadati</taxon>
        <taxon>Planctomycetota</taxon>
        <taxon>Planctomycetia</taxon>
        <taxon>Planctomycetales</taxon>
        <taxon>Planctomycetaceae</taxon>
        <taxon>Planctomicrobium</taxon>
    </lineage>
</organism>
<feature type="transmembrane region" description="Helical" evidence="2">
    <location>
        <begin position="104"/>
        <end position="128"/>
    </location>
</feature>
<name>A0A1I3LD88_9PLAN</name>
<feature type="region of interest" description="Disordered" evidence="1">
    <location>
        <begin position="133"/>
        <end position="152"/>
    </location>
</feature>
<reference evidence="4" key="1">
    <citation type="submission" date="2016-10" db="EMBL/GenBank/DDBJ databases">
        <authorList>
            <person name="Varghese N."/>
            <person name="Submissions S."/>
        </authorList>
    </citation>
    <scope>NUCLEOTIDE SEQUENCE [LARGE SCALE GENOMIC DNA]</scope>
    <source>
        <strain evidence="4">DSM 26348</strain>
    </source>
</reference>
<feature type="region of interest" description="Disordered" evidence="1">
    <location>
        <begin position="70"/>
        <end position="91"/>
    </location>
</feature>
<evidence type="ECO:0000256" key="2">
    <source>
        <dbReference type="SAM" id="Phobius"/>
    </source>
</evidence>
<keyword evidence="2" id="KW-1133">Transmembrane helix</keyword>
<sequence length="152" mass="15711">MSVAFACRGCGFQTKVKDELAGKKIKCPKCGATSFVSSSAAAAPRPKSEDESSDSIMKVDLDAFQDVAPEEGEDLNAPVDAKPKKKKKKVKAKYPPLSGAVKGAAIGFSLLSVGVIALLVMFVLPAVMADMESTASDKPPAAAPAADAPKKK</sequence>
<feature type="region of interest" description="Disordered" evidence="1">
    <location>
        <begin position="34"/>
        <end position="55"/>
    </location>
</feature>
<keyword evidence="2" id="KW-0812">Transmembrane</keyword>
<dbReference type="RefSeq" id="WP_139228518.1">
    <property type="nucleotide sequence ID" value="NZ_FOQD01000012.1"/>
</dbReference>
<accession>A0A1I3LD88</accession>
<evidence type="ECO:0000313" key="4">
    <source>
        <dbReference type="Proteomes" id="UP000199518"/>
    </source>
</evidence>
<proteinExistence type="predicted"/>
<keyword evidence="2" id="KW-0472">Membrane</keyword>
<dbReference type="OrthoDB" id="207253at2"/>
<dbReference type="EMBL" id="FOQD01000012">
    <property type="protein sequence ID" value="SFI82436.1"/>
    <property type="molecule type" value="Genomic_DNA"/>
</dbReference>
<protein>
    <submittedName>
        <fullName evidence="3">Uncharacterized protein</fullName>
    </submittedName>
</protein>
<gene>
    <name evidence="3" type="ORF">SAMN05421753_112218</name>
</gene>